<dbReference type="Proteomes" id="UP000565715">
    <property type="component" value="Unassembled WGS sequence"/>
</dbReference>
<accession>A0A846XFG3</accession>
<dbReference type="Pfam" id="PF01734">
    <property type="entry name" value="Patatin"/>
    <property type="match status" value="1"/>
</dbReference>
<evidence type="ECO:0000256" key="1">
    <source>
        <dbReference type="ARBA" id="ARBA00023098"/>
    </source>
</evidence>
<reference evidence="5 6" key="1">
    <citation type="submission" date="2020-04" db="EMBL/GenBank/DDBJ databases">
        <title>MicrobeNet Type strains.</title>
        <authorList>
            <person name="Nicholson A.C."/>
        </authorList>
    </citation>
    <scope>NUCLEOTIDE SEQUENCE [LARGE SCALE GENOMIC DNA]</scope>
    <source>
        <strain evidence="5 6">DSM 45078</strain>
    </source>
</reference>
<dbReference type="PROSITE" id="PS51635">
    <property type="entry name" value="PNPLA"/>
    <property type="match status" value="1"/>
</dbReference>
<protein>
    <submittedName>
        <fullName evidence="5">Patatin</fullName>
    </submittedName>
</protein>
<feature type="region of interest" description="Disordered" evidence="3">
    <location>
        <begin position="353"/>
        <end position="376"/>
    </location>
</feature>
<proteinExistence type="predicted"/>
<feature type="short sequence motif" description="GXSXG" evidence="2">
    <location>
        <begin position="82"/>
        <end position="86"/>
    </location>
</feature>
<evidence type="ECO:0000313" key="6">
    <source>
        <dbReference type="Proteomes" id="UP000565715"/>
    </source>
</evidence>
<dbReference type="InterPro" id="IPR016035">
    <property type="entry name" value="Acyl_Trfase/lysoPLipase"/>
</dbReference>
<feature type="active site" description="Proton acceptor" evidence="2">
    <location>
        <position position="209"/>
    </location>
</feature>
<feature type="active site" description="Nucleophile" evidence="2">
    <location>
        <position position="84"/>
    </location>
</feature>
<keyword evidence="6" id="KW-1185">Reference proteome</keyword>
<keyword evidence="2" id="KW-0378">Hydrolase</keyword>
<evidence type="ECO:0000256" key="2">
    <source>
        <dbReference type="PROSITE-ProRule" id="PRU01161"/>
    </source>
</evidence>
<gene>
    <name evidence="5" type="ORF">HGA13_13650</name>
</gene>
<name>A0A846XFG3_9NOCA</name>
<dbReference type="EMBL" id="JAAXOO010000003">
    <property type="protein sequence ID" value="NKY34115.1"/>
    <property type="molecule type" value="Genomic_DNA"/>
</dbReference>
<sequence length="376" mass="40703">MTDRTRAEPPAGVDEIYWNPDHPVLEILRRRRDSGSTPGNRRDSAKVALTVAGGGMRGAISAAMCAQLEEAGFRDAFDIVYGCSAGAINAAYFLSQPVGTCWYPLSIYYEDLSGGRLIRYTEPLRGRAALNLDYLFDEVLGSKKPLDYGAAAGAQAGLVVLTTDVEAGETYAARHFPTGEVLKAFLRAGARPPLAVRGESRIDGRRLVDGALLAPPQFRLALADGCTHVLALGTRRIRRTDAGVTLANHAYARYLDRLRNGLGPAYLAALRLRRDDRKRLFQLGFASDGPGPHVLSLAPMPWTNEIRFHDTDPGRILNGIRHAYAVSHCATEGIGVRHLRDGLVRTVPRFAVTGPEGPRARNNPPTGGAELVVSQS</sequence>
<dbReference type="Gene3D" id="3.40.1090.10">
    <property type="entry name" value="Cytosolic phospholipase A2 catalytic domain"/>
    <property type="match status" value="1"/>
</dbReference>
<dbReference type="AlphaFoldDB" id="A0A846XFG3"/>
<organism evidence="5 6">
    <name type="scientific">Nocardia speluncae</name>
    <dbReference type="NCBI Taxonomy" id="419477"/>
    <lineage>
        <taxon>Bacteria</taxon>
        <taxon>Bacillati</taxon>
        <taxon>Actinomycetota</taxon>
        <taxon>Actinomycetes</taxon>
        <taxon>Mycobacteriales</taxon>
        <taxon>Nocardiaceae</taxon>
        <taxon>Nocardia</taxon>
    </lineage>
</organism>
<evidence type="ECO:0000259" key="4">
    <source>
        <dbReference type="PROSITE" id="PS51635"/>
    </source>
</evidence>
<evidence type="ECO:0000313" key="5">
    <source>
        <dbReference type="EMBL" id="NKY34115.1"/>
    </source>
</evidence>
<feature type="short sequence motif" description="DGA/G" evidence="2">
    <location>
        <begin position="209"/>
        <end position="211"/>
    </location>
</feature>
<dbReference type="RefSeq" id="WP_168443444.1">
    <property type="nucleotide sequence ID" value="NZ_JAAXOO010000003.1"/>
</dbReference>
<dbReference type="GO" id="GO:0016787">
    <property type="term" value="F:hydrolase activity"/>
    <property type="evidence" value="ECO:0007669"/>
    <property type="project" value="UniProtKB-UniRule"/>
</dbReference>
<feature type="domain" description="PNPLA" evidence="4">
    <location>
        <begin position="49"/>
        <end position="222"/>
    </location>
</feature>
<comment type="caution">
    <text evidence="5">The sequence shown here is derived from an EMBL/GenBank/DDBJ whole genome shotgun (WGS) entry which is preliminary data.</text>
</comment>
<keyword evidence="1 2" id="KW-0443">Lipid metabolism</keyword>
<keyword evidence="2" id="KW-0442">Lipid degradation</keyword>
<dbReference type="GO" id="GO:0016042">
    <property type="term" value="P:lipid catabolic process"/>
    <property type="evidence" value="ECO:0007669"/>
    <property type="project" value="UniProtKB-UniRule"/>
</dbReference>
<feature type="short sequence motif" description="GXGXXG" evidence="2">
    <location>
        <begin position="53"/>
        <end position="58"/>
    </location>
</feature>
<dbReference type="InterPro" id="IPR002641">
    <property type="entry name" value="PNPLA_dom"/>
</dbReference>
<evidence type="ECO:0000256" key="3">
    <source>
        <dbReference type="SAM" id="MobiDB-lite"/>
    </source>
</evidence>
<dbReference type="SUPFAM" id="SSF52151">
    <property type="entry name" value="FabD/lysophospholipase-like"/>
    <property type="match status" value="1"/>
</dbReference>